<evidence type="ECO:0000313" key="2">
    <source>
        <dbReference type="Proteomes" id="UP001623348"/>
    </source>
</evidence>
<name>A0ABC9WIS3_GRUJA</name>
<dbReference type="EMBL" id="BAAFJT010000003">
    <property type="protein sequence ID" value="GAB0185359.1"/>
    <property type="molecule type" value="Genomic_DNA"/>
</dbReference>
<gene>
    <name evidence="1" type="ORF">GRJ2_001001200</name>
</gene>
<proteinExistence type="predicted"/>
<comment type="caution">
    <text evidence="1">The sequence shown here is derived from an EMBL/GenBank/DDBJ whole genome shotgun (WGS) entry which is preliminary data.</text>
</comment>
<reference evidence="1 2" key="1">
    <citation type="submission" date="2024-06" db="EMBL/GenBank/DDBJ databases">
        <title>The draft genome of Grus japonensis, version 3.</title>
        <authorList>
            <person name="Nabeshima K."/>
            <person name="Suzuki S."/>
            <person name="Onuma M."/>
        </authorList>
    </citation>
    <scope>NUCLEOTIDE SEQUENCE [LARGE SCALE GENOMIC DNA]</scope>
    <source>
        <strain evidence="1 2">451A</strain>
    </source>
</reference>
<protein>
    <submittedName>
        <fullName evidence="1">Uncharacterized protein</fullName>
    </submittedName>
</protein>
<sequence>MKFNKANCKVLHLGQGNPQYQYRLQESPLYSTVLRPHLEYCIQLWAPEHKKDMDLLEWDQRRAMKLIRELEHLCYEERLRELGIVQPGEEKAPGRPYWNLSIYKGDL</sequence>
<keyword evidence="2" id="KW-1185">Reference proteome</keyword>
<accession>A0ABC9WIS3</accession>
<evidence type="ECO:0000313" key="1">
    <source>
        <dbReference type="EMBL" id="GAB0185359.1"/>
    </source>
</evidence>
<organism evidence="1 2">
    <name type="scientific">Grus japonensis</name>
    <name type="common">Japanese crane</name>
    <name type="synonym">Red-crowned crane</name>
    <dbReference type="NCBI Taxonomy" id="30415"/>
    <lineage>
        <taxon>Eukaryota</taxon>
        <taxon>Metazoa</taxon>
        <taxon>Chordata</taxon>
        <taxon>Craniata</taxon>
        <taxon>Vertebrata</taxon>
        <taxon>Euteleostomi</taxon>
        <taxon>Archelosauria</taxon>
        <taxon>Archosauria</taxon>
        <taxon>Dinosauria</taxon>
        <taxon>Saurischia</taxon>
        <taxon>Theropoda</taxon>
        <taxon>Coelurosauria</taxon>
        <taxon>Aves</taxon>
        <taxon>Neognathae</taxon>
        <taxon>Neoaves</taxon>
        <taxon>Gruiformes</taxon>
        <taxon>Gruidae</taxon>
        <taxon>Grus</taxon>
    </lineage>
</organism>
<dbReference type="AlphaFoldDB" id="A0ABC9WIS3"/>
<dbReference type="Proteomes" id="UP001623348">
    <property type="component" value="Unassembled WGS sequence"/>
</dbReference>